<evidence type="ECO:0000313" key="1">
    <source>
        <dbReference type="EMBL" id="EAY29430.1"/>
    </source>
</evidence>
<organism evidence="1 2">
    <name type="scientific">Microscilla marina ATCC 23134</name>
    <dbReference type="NCBI Taxonomy" id="313606"/>
    <lineage>
        <taxon>Bacteria</taxon>
        <taxon>Pseudomonadati</taxon>
        <taxon>Bacteroidota</taxon>
        <taxon>Cytophagia</taxon>
        <taxon>Cytophagales</taxon>
        <taxon>Microscillaceae</taxon>
        <taxon>Microscilla</taxon>
    </lineage>
</organism>
<proteinExistence type="predicted"/>
<dbReference type="InterPro" id="IPR011249">
    <property type="entry name" value="Metalloenz_LuxS/M16"/>
</dbReference>
<dbReference type="RefSeq" id="WP_002696479.1">
    <property type="nucleotide sequence ID" value="NZ_AAWS01000011.1"/>
</dbReference>
<dbReference type="EMBL" id="AAWS01000011">
    <property type="protein sequence ID" value="EAY29430.1"/>
    <property type="molecule type" value="Genomic_DNA"/>
</dbReference>
<reference evidence="1 2" key="1">
    <citation type="submission" date="2007-01" db="EMBL/GenBank/DDBJ databases">
        <authorList>
            <person name="Haygood M."/>
            <person name="Podell S."/>
            <person name="Anderson C."/>
            <person name="Hopkinson B."/>
            <person name="Roe K."/>
            <person name="Barbeau K."/>
            <person name="Gaasterland T."/>
            <person name="Ferriera S."/>
            <person name="Johnson J."/>
            <person name="Kravitz S."/>
            <person name="Beeson K."/>
            <person name="Sutton G."/>
            <person name="Rogers Y.-H."/>
            <person name="Friedman R."/>
            <person name="Frazier M."/>
            <person name="Venter J.C."/>
        </authorList>
    </citation>
    <scope>NUCLEOTIDE SEQUENCE [LARGE SCALE GENOMIC DNA]</scope>
    <source>
        <strain evidence="1 2">ATCC 23134</strain>
    </source>
</reference>
<accession>A1ZJX7</accession>
<dbReference type="SUPFAM" id="SSF63411">
    <property type="entry name" value="LuxS/MPP-like metallohydrolase"/>
    <property type="match status" value="1"/>
</dbReference>
<sequence>MGKTIKEALAGIGELNGFTGGAFISFNIEVHKPHALTILQVLWEALHTPLVITPEERSQELYIFQQEEIFQKEAYGFDIQGIEKYYLKDSIDTKKTSGINLKSILRCHKQIIQSQKTLVIIHADSNNLPVQQAQQWLQEKFDAKTTPTSLTAFANLQPTHCKEYMPQRPSFPALSKAPRLLKLFFAHQEAVQSTSARILNQLVLDFFRETWFEYVRYIEKSDYDLNVTHRFMPYAQQMGLSFYTKASSDVLRDLIQHRFYKHKQDFQHLQTQIYNQTMILTDQPIRAYYYLMQEYFYTGEYRTIQDIALEMKKVSYTAFTKHYDALLKSLAWERVI</sequence>
<name>A1ZJX7_MICM2</name>
<dbReference type="GO" id="GO:0046872">
    <property type="term" value="F:metal ion binding"/>
    <property type="evidence" value="ECO:0007669"/>
    <property type="project" value="InterPro"/>
</dbReference>
<evidence type="ECO:0000313" key="2">
    <source>
        <dbReference type="Proteomes" id="UP000004095"/>
    </source>
</evidence>
<protein>
    <submittedName>
        <fullName evidence="1">Uncharacterized protein</fullName>
    </submittedName>
</protein>
<dbReference type="AlphaFoldDB" id="A1ZJX7"/>
<dbReference type="Proteomes" id="UP000004095">
    <property type="component" value="Unassembled WGS sequence"/>
</dbReference>
<comment type="caution">
    <text evidence="1">The sequence shown here is derived from an EMBL/GenBank/DDBJ whole genome shotgun (WGS) entry which is preliminary data.</text>
</comment>
<gene>
    <name evidence="1" type="ORF">M23134_01490</name>
</gene>
<keyword evidence="2" id="KW-1185">Reference proteome</keyword>